<proteinExistence type="predicted"/>
<protein>
    <submittedName>
        <fullName evidence="1">Uncharacterized protein</fullName>
    </submittedName>
</protein>
<evidence type="ECO:0000313" key="1">
    <source>
        <dbReference type="EMBL" id="ADO19230.1"/>
    </source>
</evidence>
<dbReference type="AlphaFoldDB" id="E7DQ72"/>
<reference evidence="1" key="1">
    <citation type="journal article" date="2011" name="Acta Physiol. Plant.">
        <title>An investigation on the genetic background of Nostoc flagelliforme by similarity analysis of its partial genomic DNA and phylogenetic comparison of deduced related species.</title>
        <authorList>
            <person name="Gao X."/>
            <person name="Liu K."/>
            <person name="Qiu B.S."/>
        </authorList>
    </citation>
    <scope>NUCLEOTIDE SEQUENCE</scope>
    <source>
        <strain evidence="1">Sunitezuoqi</strain>
    </source>
</reference>
<dbReference type="EMBL" id="HQ291148">
    <property type="protein sequence ID" value="ADO19230.1"/>
    <property type="molecule type" value="Genomic_DNA"/>
</dbReference>
<sequence>MVEHDKQSHQKGKYLKLGFCPFLKWLGIEEGLTPHVWATITKYGAIAGSFEAARTILTDWGVKISLKRIERLTYYFGKIGINLRQSKLKSLEMGNLSTGNVLKDQRVVIAVDGGRTRIRINKKGRRKLKTNRLGFTGEWVEPKLLTIYTVNEHGKKIRTSSLPITNDGTYLGYEEFLKILEMYLVDLGRSLCFTGFICCRWC</sequence>
<gene>
    <name evidence="1" type="ORF">Nfla_7602</name>
</gene>
<name>E7DQ72_9NOSO</name>
<organism evidence="1">
    <name type="scientific">Nostoc flagelliforme str. Sunitezuoqi</name>
    <dbReference type="NCBI Taxonomy" id="676037"/>
    <lineage>
        <taxon>Bacteria</taxon>
        <taxon>Bacillati</taxon>
        <taxon>Cyanobacteriota</taxon>
        <taxon>Cyanophyceae</taxon>
        <taxon>Nostocales</taxon>
        <taxon>Nostocaceae</taxon>
        <taxon>Nostoc</taxon>
    </lineage>
</organism>
<accession>E7DQ72</accession>